<sequence>MHMQLFYNNKVLVFNCTSFGPSFLPLPSTLCSSSSNCTTHSLLLDPTIFYLSPQHLLSNTFCSSASPLPDSTLLQSGGFSSGNRVLRPCPPPPPPSTTG</sequence>
<reference evidence="3" key="2">
    <citation type="submission" date="2023-06" db="EMBL/GenBank/DDBJ databases">
        <authorList>
            <person name="Ma L."/>
            <person name="Liu K.-W."/>
            <person name="Li Z."/>
            <person name="Hsiao Y.-Y."/>
            <person name="Qi Y."/>
            <person name="Fu T."/>
            <person name="Tang G."/>
            <person name="Zhang D."/>
            <person name="Sun W.-H."/>
            <person name="Liu D.-K."/>
            <person name="Li Y."/>
            <person name="Chen G.-Z."/>
            <person name="Liu X.-D."/>
            <person name="Liao X.-Y."/>
            <person name="Jiang Y.-T."/>
            <person name="Yu X."/>
            <person name="Hao Y."/>
            <person name="Huang J."/>
            <person name="Zhao X.-W."/>
            <person name="Ke S."/>
            <person name="Chen Y.-Y."/>
            <person name="Wu W.-L."/>
            <person name="Hsu J.-L."/>
            <person name="Lin Y.-F."/>
            <person name="Huang M.-D."/>
            <person name="Li C.-Y."/>
            <person name="Huang L."/>
            <person name="Wang Z.-W."/>
            <person name="Zhao X."/>
            <person name="Zhong W.-Y."/>
            <person name="Peng D.-H."/>
            <person name="Ahmad S."/>
            <person name="Lan S."/>
            <person name="Zhang J.-S."/>
            <person name="Tsai W.-C."/>
            <person name="Van De Peer Y."/>
            <person name="Liu Z.-J."/>
        </authorList>
    </citation>
    <scope>NUCLEOTIDE SEQUENCE</scope>
    <source>
        <strain evidence="3">SCP</strain>
        <tissue evidence="3">Leaves</tissue>
    </source>
</reference>
<gene>
    <name evidence="3" type="ORF">QJS04_geneDACA020906</name>
</gene>
<feature type="compositionally biased region" description="Pro residues" evidence="1">
    <location>
        <begin position="88"/>
        <end position="99"/>
    </location>
</feature>
<dbReference type="Pfam" id="PF07250">
    <property type="entry name" value="Glyoxal_oxid_N"/>
    <property type="match status" value="1"/>
</dbReference>
<keyword evidence="4" id="KW-1185">Reference proteome</keyword>
<dbReference type="EMBL" id="JAUJYN010000005">
    <property type="protein sequence ID" value="KAK1271062.1"/>
    <property type="molecule type" value="Genomic_DNA"/>
</dbReference>
<dbReference type="Proteomes" id="UP001179952">
    <property type="component" value="Unassembled WGS sequence"/>
</dbReference>
<dbReference type="InterPro" id="IPR009880">
    <property type="entry name" value="Glyoxal_oxidase_N"/>
</dbReference>
<protein>
    <recommendedName>
        <fullName evidence="2">Glyoxal oxidase N-terminal domain-containing protein</fullName>
    </recommendedName>
</protein>
<feature type="region of interest" description="Disordered" evidence="1">
    <location>
        <begin position="76"/>
        <end position="99"/>
    </location>
</feature>
<evidence type="ECO:0000256" key="1">
    <source>
        <dbReference type="SAM" id="MobiDB-lite"/>
    </source>
</evidence>
<proteinExistence type="predicted"/>
<dbReference type="PANTHER" id="PTHR32208">
    <property type="entry name" value="SECRETED PROTEIN-RELATED"/>
    <property type="match status" value="1"/>
</dbReference>
<dbReference type="PANTHER" id="PTHR32208:SF71">
    <property type="entry name" value="GLYOXAL OXIDASE-RELATED PROTEIN"/>
    <property type="match status" value="1"/>
</dbReference>
<name>A0AAV9B3D3_ACOGR</name>
<evidence type="ECO:0000313" key="4">
    <source>
        <dbReference type="Proteomes" id="UP001179952"/>
    </source>
</evidence>
<organism evidence="3 4">
    <name type="scientific">Acorus gramineus</name>
    <name type="common">Dwarf sweet flag</name>
    <dbReference type="NCBI Taxonomy" id="55184"/>
    <lineage>
        <taxon>Eukaryota</taxon>
        <taxon>Viridiplantae</taxon>
        <taxon>Streptophyta</taxon>
        <taxon>Embryophyta</taxon>
        <taxon>Tracheophyta</taxon>
        <taxon>Spermatophyta</taxon>
        <taxon>Magnoliopsida</taxon>
        <taxon>Liliopsida</taxon>
        <taxon>Acoraceae</taxon>
        <taxon>Acorus</taxon>
    </lineage>
</organism>
<reference evidence="3" key="1">
    <citation type="journal article" date="2023" name="Nat. Commun.">
        <title>Diploid and tetraploid genomes of Acorus and the evolution of monocots.</title>
        <authorList>
            <person name="Ma L."/>
            <person name="Liu K.W."/>
            <person name="Li Z."/>
            <person name="Hsiao Y.Y."/>
            <person name="Qi Y."/>
            <person name="Fu T."/>
            <person name="Tang G.D."/>
            <person name="Zhang D."/>
            <person name="Sun W.H."/>
            <person name="Liu D.K."/>
            <person name="Li Y."/>
            <person name="Chen G.Z."/>
            <person name="Liu X.D."/>
            <person name="Liao X.Y."/>
            <person name="Jiang Y.T."/>
            <person name="Yu X."/>
            <person name="Hao Y."/>
            <person name="Huang J."/>
            <person name="Zhao X.W."/>
            <person name="Ke S."/>
            <person name="Chen Y.Y."/>
            <person name="Wu W.L."/>
            <person name="Hsu J.L."/>
            <person name="Lin Y.F."/>
            <person name="Huang M.D."/>
            <person name="Li C.Y."/>
            <person name="Huang L."/>
            <person name="Wang Z.W."/>
            <person name="Zhao X."/>
            <person name="Zhong W.Y."/>
            <person name="Peng D.H."/>
            <person name="Ahmad S."/>
            <person name="Lan S."/>
            <person name="Zhang J.S."/>
            <person name="Tsai W.C."/>
            <person name="Van de Peer Y."/>
            <person name="Liu Z.J."/>
        </authorList>
    </citation>
    <scope>NUCLEOTIDE SEQUENCE</scope>
    <source>
        <strain evidence="3">SCP</strain>
    </source>
</reference>
<accession>A0AAV9B3D3</accession>
<feature type="domain" description="Glyoxal oxidase N-terminal" evidence="2">
    <location>
        <begin position="1"/>
        <end position="88"/>
    </location>
</feature>
<evidence type="ECO:0000259" key="2">
    <source>
        <dbReference type="Pfam" id="PF07250"/>
    </source>
</evidence>
<evidence type="ECO:0000313" key="3">
    <source>
        <dbReference type="EMBL" id="KAK1271062.1"/>
    </source>
</evidence>
<comment type="caution">
    <text evidence="3">The sequence shown here is derived from an EMBL/GenBank/DDBJ whole genome shotgun (WGS) entry which is preliminary data.</text>
</comment>
<dbReference type="AlphaFoldDB" id="A0AAV9B3D3"/>